<organism evidence="1 2">
    <name type="scientific">Massilia cellulosiltytica</name>
    <dbReference type="NCBI Taxonomy" id="2683234"/>
    <lineage>
        <taxon>Bacteria</taxon>
        <taxon>Pseudomonadati</taxon>
        <taxon>Pseudomonadota</taxon>
        <taxon>Betaproteobacteria</taxon>
        <taxon>Burkholderiales</taxon>
        <taxon>Oxalobacteraceae</taxon>
        <taxon>Telluria group</taxon>
        <taxon>Massilia</taxon>
    </lineage>
</organism>
<proteinExistence type="predicted"/>
<sequence length="55" mass="5597">MMRYYLTFVMLGLLMGGLCIVLEVHTAAPAVAMMGLFGASDAPAPAPSADAALPA</sequence>
<dbReference type="Proteomes" id="UP000443353">
    <property type="component" value="Unassembled WGS sequence"/>
</dbReference>
<evidence type="ECO:0000313" key="1">
    <source>
        <dbReference type="EMBL" id="MVW62405.1"/>
    </source>
</evidence>
<gene>
    <name evidence="1" type="ORF">GPY61_20960</name>
</gene>
<reference evidence="1 2" key="1">
    <citation type="submission" date="2019-12" db="EMBL/GenBank/DDBJ databases">
        <authorList>
            <person name="Li C."/>
            <person name="Zhao J."/>
        </authorList>
    </citation>
    <scope>NUCLEOTIDE SEQUENCE [LARGE SCALE GENOMIC DNA]</scope>
    <source>
        <strain evidence="1 2">NEAU-DD11</strain>
    </source>
</reference>
<name>A0A7X3K9J3_9BURK</name>
<comment type="caution">
    <text evidence="1">The sequence shown here is derived from an EMBL/GenBank/DDBJ whole genome shotgun (WGS) entry which is preliminary data.</text>
</comment>
<accession>A0A7X3K9J3</accession>
<evidence type="ECO:0000313" key="2">
    <source>
        <dbReference type="Proteomes" id="UP000443353"/>
    </source>
</evidence>
<dbReference type="EMBL" id="WSES01000006">
    <property type="protein sequence ID" value="MVW62405.1"/>
    <property type="molecule type" value="Genomic_DNA"/>
</dbReference>
<protein>
    <submittedName>
        <fullName evidence="1">Uncharacterized protein</fullName>
    </submittedName>
</protein>
<dbReference type="RefSeq" id="WP_160409897.1">
    <property type="nucleotide sequence ID" value="NZ_WSES01000006.1"/>
</dbReference>
<dbReference type="AlphaFoldDB" id="A0A7X3K9J3"/>
<keyword evidence="2" id="KW-1185">Reference proteome</keyword>